<evidence type="ECO:0000256" key="4">
    <source>
        <dbReference type="ARBA" id="ARBA00023163"/>
    </source>
</evidence>
<name>A0AAP0BLG7_9ASPA</name>
<dbReference type="GO" id="GO:0003700">
    <property type="term" value="F:DNA-binding transcription factor activity"/>
    <property type="evidence" value="ECO:0007669"/>
    <property type="project" value="InterPro"/>
</dbReference>
<keyword evidence="5" id="KW-0539">Nucleus</keyword>
<dbReference type="Proteomes" id="UP001418222">
    <property type="component" value="Unassembled WGS sequence"/>
</dbReference>
<dbReference type="InterPro" id="IPR005333">
    <property type="entry name" value="Transcription_factor_TCP"/>
</dbReference>
<evidence type="ECO:0000259" key="7">
    <source>
        <dbReference type="PROSITE" id="PS51369"/>
    </source>
</evidence>
<reference evidence="8 9" key="1">
    <citation type="journal article" date="2022" name="Nat. Plants">
        <title>Genomes of leafy and leafless Platanthera orchids illuminate the evolution of mycoheterotrophy.</title>
        <authorList>
            <person name="Li M.H."/>
            <person name="Liu K.W."/>
            <person name="Li Z."/>
            <person name="Lu H.C."/>
            <person name="Ye Q.L."/>
            <person name="Zhang D."/>
            <person name="Wang J.Y."/>
            <person name="Li Y.F."/>
            <person name="Zhong Z.M."/>
            <person name="Liu X."/>
            <person name="Yu X."/>
            <person name="Liu D.K."/>
            <person name="Tu X.D."/>
            <person name="Liu B."/>
            <person name="Hao Y."/>
            <person name="Liao X.Y."/>
            <person name="Jiang Y.T."/>
            <person name="Sun W.H."/>
            <person name="Chen J."/>
            <person name="Chen Y.Q."/>
            <person name="Ai Y."/>
            <person name="Zhai J.W."/>
            <person name="Wu S.S."/>
            <person name="Zhou Z."/>
            <person name="Hsiao Y.Y."/>
            <person name="Wu W.L."/>
            <person name="Chen Y.Y."/>
            <person name="Lin Y.F."/>
            <person name="Hsu J.L."/>
            <person name="Li C.Y."/>
            <person name="Wang Z.W."/>
            <person name="Zhao X."/>
            <person name="Zhong W.Y."/>
            <person name="Ma X.K."/>
            <person name="Ma L."/>
            <person name="Huang J."/>
            <person name="Chen G.Z."/>
            <person name="Huang M.Z."/>
            <person name="Huang L."/>
            <person name="Peng D.H."/>
            <person name="Luo Y.B."/>
            <person name="Zou S.Q."/>
            <person name="Chen S.P."/>
            <person name="Lan S."/>
            <person name="Tsai W.C."/>
            <person name="Van de Peer Y."/>
            <person name="Liu Z.J."/>
        </authorList>
    </citation>
    <scope>NUCLEOTIDE SEQUENCE [LARGE SCALE GENOMIC DNA]</scope>
    <source>
        <strain evidence="8">Lor287</strain>
    </source>
</reference>
<dbReference type="PROSITE" id="PS51369">
    <property type="entry name" value="TCP"/>
    <property type="match status" value="1"/>
</dbReference>
<dbReference type="EMBL" id="JBBWWQ010000008">
    <property type="protein sequence ID" value="KAK8941109.1"/>
    <property type="molecule type" value="Genomic_DNA"/>
</dbReference>
<keyword evidence="2" id="KW-0805">Transcription regulation</keyword>
<comment type="caution">
    <text evidence="8">The sequence shown here is derived from an EMBL/GenBank/DDBJ whole genome shotgun (WGS) entry which is preliminary data.</text>
</comment>
<evidence type="ECO:0000256" key="1">
    <source>
        <dbReference type="ARBA" id="ARBA00004123"/>
    </source>
</evidence>
<organism evidence="8 9">
    <name type="scientific">Platanthera zijinensis</name>
    <dbReference type="NCBI Taxonomy" id="2320716"/>
    <lineage>
        <taxon>Eukaryota</taxon>
        <taxon>Viridiplantae</taxon>
        <taxon>Streptophyta</taxon>
        <taxon>Embryophyta</taxon>
        <taxon>Tracheophyta</taxon>
        <taxon>Spermatophyta</taxon>
        <taxon>Magnoliopsida</taxon>
        <taxon>Liliopsida</taxon>
        <taxon>Asparagales</taxon>
        <taxon>Orchidaceae</taxon>
        <taxon>Orchidoideae</taxon>
        <taxon>Orchideae</taxon>
        <taxon>Orchidinae</taxon>
        <taxon>Platanthera</taxon>
    </lineage>
</organism>
<dbReference type="AlphaFoldDB" id="A0AAP0BLG7"/>
<dbReference type="PANTHER" id="PTHR31072:SF93">
    <property type="entry name" value="TRANSCRIPTION FACTOR TCP24"/>
    <property type="match status" value="1"/>
</dbReference>
<dbReference type="GO" id="GO:0005634">
    <property type="term" value="C:nucleus"/>
    <property type="evidence" value="ECO:0007669"/>
    <property type="project" value="UniProtKB-SubCell"/>
</dbReference>
<gene>
    <name evidence="8" type="primary">TCP2</name>
    <name evidence="8" type="ORF">KSP39_PZI010145</name>
</gene>
<evidence type="ECO:0000256" key="2">
    <source>
        <dbReference type="ARBA" id="ARBA00023015"/>
    </source>
</evidence>
<evidence type="ECO:0000313" key="8">
    <source>
        <dbReference type="EMBL" id="KAK8941109.1"/>
    </source>
</evidence>
<sequence length="367" mass="39187">MEVEGIHSSKRCRRDDDVPETGVNGVGGVVSWQNASSRIIRVSRVSGGKDRHSKVWTVKGLRDRRVRLSVSTSLQFYDLQDRLGYDQPSKAVDWLIKAAASAIVELPELEGPFPVPPFLALPGRAILSQRSPAAGEQKLSQSKSTCSSASETSKSSVLSLSRFKSLSGKKNEGRQNTNKESSFISAGAPAAAVMDFGSRFVDLKQLSTLLPPSSTTEYFGEDGNFSHGHQIPQLETSFSSFLHYGSSPNVGLGMMAYNPTPSGEHQDMHQFSIMQDHAIPVSPAAPGGDSNPNVSISSGIAGFAGGSLQSNSPHLHHLVHDPNLPFFLSGTIPVAAAGSLPENQFPGGFNGHLQLFCNEAYIGGRKG</sequence>
<evidence type="ECO:0000256" key="5">
    <source>
        <dbReference type="ARBA" id="ARBA00023242"/>
    </source>
</evidence>
<evidence type="ECO:0000256" key="6">
    <source>
        <dbReference type="SAM" id="MobiDB-lite"/>
    </source>
</evidence>
<feature type="domain" description="TCP" evidence="7">
    <location>
        <begin position="48"/>
        <end position="106"/>
    </location>
</feature>
<accession>A0AAP0BLG7</accession>
<dbReference type="Pfam" id="PF03634">
    <property type="entry name" value="TCP"/>
    <property type="match status" value="1"/>
</dbReference>
<evidence type="ECO:0000313" key="9">
    <source>
        <dbReference type="Proteomes" id="UP001418222"/>
    </source>
</evidence>
<dbReference type="PANTHER" id="PTHR31072">
    <property type="entry name" value="TRANSCRIPTION FACTOR TCP4-RELATED"/>
    <property type="match status" value="1"/>
</dbReference>
<dbReference type="InterPro" id="IPR017887">
    <property type="entry name" value="TF_TCP_subgr"/>
</dbReference>
<evidence type="ECO:0000256" key="3">
    <source>
        <dbReference type="ARBA" id="ARBA00023125"/>
    </source>
</evidence>
<feature type="region of interest" description="Disordered" evidence="6">
    <location>
        <begin position="1"/>
        <end position="20"/>
    </location>
</feature>
<comment type="subcellular location">
    <subcellularLocation>
        <location evidence="1">Nucleus</location>
    </subcellularLocation>
</comment>
<keyword evidence="3" id="KW-0238">DNA-binding</keyword>
<keyword evidence="9" id="KW-1185">Reference proteome</keyword>
<proteinExistence type="predicted"/>
<protein>
    <submittedName>
        <fullName evidence="8">Transcription factor TCP2</fullName>
    </submittedName>
</protein>
<dbReference type="GO" id="GO:0043565">
    <property type="term" value="F:sequence-specific DNA binding"/>
    <property type="evidence" value="ECO:0007669"/>
    <property type="project" value="TreeGrafter"/>
</dbReference>
<keyword evidence="4" id="KW-0804">Transcription</keyword>